<evidence type="ECO:0000313" key="11">
    <source>
        <dbReference type="Proteomes" id="UP000034492"/>
    </source>
</evidence>
<dbReference type="InterPro" id="IPR001173">
    <property type="entry name" value="Glyco_trans_2-like"/>
</dbReference>
<evidence type="ECO:0000256" key="6">
    <source>
        <dbReference type="ARBA" id="ARBA00022989"/>
    </source>
</evidence>
<keyword evidence="7 8" id="KW-0472">Membrane</keyword>
<evidence type="ECO:0000259" key="9">
    <source>
        <dbReference type="Pfam" id="PF00535"/>
    </source>
</evidence>
<dbReference type="Gene3D" id="3.90.550.10">
    <property type="entry name" value="Spore Coat Polysaccharide Biosynthesis Protein SpsA, Chain A"/>
    <property type="match status" value="1"/>
</dbReference>
<evidence type="ECO:0000313" key="10">
    <source>
        <dbReference type="EMBL" id="KKQ10607.1"/>
    </source>
</evidence>
<evidence type="ECO:0000256" key="4">
    <source>
        <dbReference type="ARBA" id="ARBA00022692"/>
    </source>
</evidence>
<proteinExistence type="predicted"/>
<evidence type="ECO:0000256" key="8">
    <source>
        <dbReference type="SAM" id="Phobius"/>
    </source>
</evidence>
<keyword evidence="5" id="KW-0448">Lipopolysaccharide biosynthesis</keyword>
<evidence type="ECO:0000256" key="2">
    <source>
        <dbReference type="ARBA" id="ARBA00022676"/>
    </source>
</evidence>
<gene>
    <name evidence="10" type="ORF">US19_C0002G0026</name>
</gene>
<feature type="transmembrane region" description="Helical" evidence="8">
    <location>
        <begin position="140"/>
        <end position="158"/>
    </location>
</feature>
<dbReference type="EMBL" id="LBSA01000002">
    <property type="protein sequence ID" value="KKQ10607.1"/>
    <property type="molecule type" value="Genomic_DNA"/>
</dbReference>
<keyword evidence="3 10" id="KW-0808">Transferase</keyword>
<keyword evidence="6 8" id="KW-1133">Transmembrane helix</keyword>
<evidence type="ECO:0000256" key="1">
    <source>
        <dbReference type="ARBA" id="ARBA00022475"/>
    </source>
</evidence>
<dbReference type="CDD" id="cd04179">
    <property type="entry name" value="DPM_DPG-synthase_like"/>
    <property type="match status" value="1"/>
</dbReference>
<protein>
    <submittedName>
        <fullName evidence="10">Glycosyltransferase</fullName>
    </submittedName>
</protein>
<keyword evidence="2" id="KW-0328">Glycosyltransferase</keyword>
<dbReference type="PANTHER" id="PTHR48090">
    <property type="entry name" value="UNDECAPRENYL-PHOSPHATE 4-DEOXY-4-FORMAMIDO-L-ARABINOSE TRANSFERASE-RELATED"/>
    <property type="match status" value="1"/>
</dbReference>
<keyword evidence="1" id="KW-1003">Cell membrane</keyword>
<dbReference type="PANTHER" id="PTHR48090:SF3">
    <property type="entry name" value="UNDECAPRENYL-PHOSPHATE 4-DEOXY-4-FORMAMIDO-L-ARABINOSE TRANSFERASE"/>
    <property type="match status" value="1"/>
</dbReference>
<dbReference type="GO" id="GO:0005886">
    <property type="term" value="C:plasma membrane"/>
    <property type="evidence" value="ECO:0007669"/>
    <property type="project" value="TreeGrafter"/>
</dbReference>
<reference evidence="10 11" key="1">
    <citation type="journal article" date="2015" name="Nature">
        <title>rRNA introns, odd ribosomes, and small enigmatic genomes across a large radiation of phyla.</title>
        <authorList>
            <person name="Brown C.T."/>
            <person name="Hug L.A."/>
            <person name="Thomas B.C."/>
            <person name="Sharon I."/>
            <person name="Castelle C.J."/>
            <person name="Singh A."/>
            <person name="Wilkins M.J."/>
            <person name="Williams K.H."/>
            <person name="Banfield J.F."/>
        </authorList>
    </citation>
    <scope>NUCLEOTIDE SEQUENCE [LARGE SCALE GENOMIC DNA]</scope>
</reference>
<comment type="caution">
    <text evidence="10">The sequence shown here is derived from an EMBL/GenBank/DDBJ whole genome shotgun (WGS) entry which is preliminary data.</text>
</comment>
<evidence type="ECO:0000256" key="3">
    <source>
        <dbReference type="ARBA" id="ARBA00022679"/>
    </source>
</evidence>
<dbReference type="InterPro" id="IPR029044">
    <property type="entry name" value="Nucleotide-diphossugar_trans"/>
</dbReference>
<evidence type="ECO:0000256" key="7">
    <source>
        <dbReference type="ARBA" id="ARBA00023136"/>
    </source>
</evidence>
<dbReference type="InterPro" id="IPR050256">
    <property type="entry name" value="Glycosyltransferase_2"/>
</dbReference>
<dbReference type="SUPFAM" id="SSF53448">
    <property type="entry name" value="Nucleotide-diphospho-sugar transferases"/>
    <property type="match status" value="1"/>
</dbReference>
<dbReference type="Proteomes" id="UP000034492">
    <property type="component" value="Unassembled WGS sequence"/>
</dbReference>
<name>A0A0G0EYQ9_9BACT</name>
<sequence length="242" mass="27974">MLNQKTKKINPSISIIIPAYNEEENVEWVIINSLKYLPKYFKDYEIIIIDDGSTDNTGKIIDKISQKYKEVKGIHQKNGGYSKAMLTGIKKASKQYTAYMPADGQFLIEDMRHCFEVMESSELVLGYRGGRPDYTTYRMILSYGYLLLLALLFNFKYIDVGWVNIWNTKKLQKLKLEGTGGIFILTEIVVKFQNLGYKITEAPSYYRIRRSGEVKNAKFSVVKDTLFNALVLWLKLKINKIS</sequence>
<organism evidence="10 11">
    <name type="scientific">Candidatus Daviesbacteria bacterium GW2011_GWB1_36_5</name>
    <dbReference type="NCBI Taxonomy" id="1618426"/>
    <lineage>
        <taxon>Bacteria</taxon>
        <taxon>Candidatus Daviesiibacteriota</taxon>
    </lineage>
</organism>
<accession>A0A0G0EYQ9</accession>
<feature type="domain" description="Glycosyltransferase 2-like" evidence="9">
    <location>
        <begin position="14"/>
        <end position="133"/>
    </location>
</feature>
<keyword evidence="4 8" id="KW-0812">Transmembrane</keyword>
<dbReference type="GO" id="GO:0009103">
    <property type="term" value="P:lipopolysaccharide biosynthetic process"/>
    <property type="evidence" value="ECO:0007669"/>
    <property type="project" value="UniProtKB-KW"/>
</dbReference>
<dbReference type="Pfam" id="PF00535">
    <property type="entry name" value="Glycos_transf_2"/>
    <property type="match status" value="1"/>
</dbReference>
<evidence type="ECO:0000256" key="5">
    <source>
        <dbReference type="ARBA" id="ARBA00022985"/>
    </source>
</evidence>
<dbReference type="AlphaFoldDB" id="A0A0G0EYQ9"/>
<dbReference type="GO" id="GO:0099621">
    <property type="term" value="F:undecaprenyl-phosphate 4-deoxy-4-formamido-L-arabinose transferase activity"/>
    <property type="evidence" value="ECO:0007669"/>
    <property type="project" value="TreeGrafter"/>
</dbReference>